<keyword evidence="4" id="KW-1185">Reference proteome</keyword>
<evidence type="ECO:0000259" key="2">
    <source>
        <dbReference type="Pfam" id="PF01425"/>
    </source>
</evidence>
<feature type="domain" description="Amidase" evidence="2">
    <location>
        <begin position="134"/>
        <end position="261"/>
    </location>
</feature>
<dbReference type="SUPFAM" id="SSF75304">
    <property type="entry name" value="Amidase signature (AS) enzymes"/>
    <property type="match status" value="1"/>
</dbReference>
<dbReference type="InterPro" id="IPR000120">
    <property type="entry name" value="Amidase"/>
</dbReference>
<dbReference type="PANTHER" id="PTHR11895:SF7">
    <property type="entry name" value="GLUTAMYL-TRNA(GLN) AMIDOTRANSFERASE SUBUNIT A, MITOCHONDRIAL"/>
    <property type="match status" value="1"/>
</dbReference>
<evidence type="ECO:0000313" key="3">
    <source>
        <dbReference type="EMBL" id="MDR7083680.1"/>
    </source>
</evidence>
<evidence type="ECO:0000256" key="1">
    <source>
        <dbReference type="ARBA" id="ARBA00009199"/>
    </source>
</evidence>
<comment type="similarity">
    <text evidence="1">Belongs to the amidase family.</text>
</comment>
<sequence length="287" mass="30356">MAAGMVPLALGTQTAGSLTRPASYCGVAGFVAAKDQFSTAGVTGLSHSFDSLGLITRTVRDLRYAWESLSRFETVEHDGPLDSVELLLWDGSGLGEVSTEMSAALIAAESTLSRQLGFHFSEWSDHGMVRDLAEQHATVMASEASAARAEELAHHHELSVPFAELLTSGRSLPHHEYTAALELIAVSRQRVLALLERFDAVLGPAALGAAPAGLEATGSPILSRPWQALGLPVLTIPGPSSSDGLPLGLQLIGAPGREPRLFDIGQRIEESLRPKGVKKGATLPLYH</sequence>
<dbReference type="PANTHER" id="PTHR11895">
    <property type="entry name" value="TRANSAMIDASE"/>
    <property type="match status" value="1"/>
</dbReference>
<feature type="domain" description="Amidase" evidence="2">
    <location>
        <begin position="2"/>
        <end position="71"/>
    </location>
</feature>
<dbReference type="Proteomes" id="UP001252243">
    <property type="component" value="Unassembled WGS sequence"/>
</dbReference>
<organism evidence="3 4">
    <name type="scientific">Arthrobacter ginsengisoli</name>
    <dbReference type="NCBI Taxonomy" id="1356565"/>
    <lineage>
        <taxon>Bacteria</taxon>
        <taxon>Bacillati</taxon>
        <taxon>Actinomycetota</taxon>
        <taxon>Actinomycetes</taxon>
        <taxon>Micrococcales</taxon>
        <taxon>Micrococcaceae</taxon>
        <taxon>Arthrobacter</taxon>
    </lineage>
</organism>
<reference evidence="3 4" key="1">
    <citation type="submission" date="2023-07" db="EMBL/GenBank/DDBJ databases">
        <title>Sorghum-associated microbial communities from plants grown in Nebraska, USA.</title>
        <authorList>
            <person name="Schachtman D."/>
        </authorList>
    </citation>
    <scope>NUCLEOTIDE SEQUENCE [LARGE SCALE GENOMIC DNA]</scope>
    <source>
        <strain evidence="3 4">BE167</strain>
    </source>
</reference>
<dbReference type="EMBL" id="JAVDVQ010000013">
    <property type="protein sequence ID" value="MDR7083680.1"/>
    <property type="molecule type" value="Genomic_DNA"/>
</dbReference>
<proteinExistence type="inferred from homology"/>
<evidence type="ECO:0000313" key="4">
    <source>
        <dbReference type="Proteomes" id="UP001252243"/>
    </source>
</evidence>
<dbReference type="Pfam" id="PF01425">
    <property type="entry name" value="Amidase"/>
    <property type="match status" value="2"/>
</dbReference>
<accession>A0ABU1UEZ7</accession>
<protein>
    <submittedName>
        <fullName evidence="3">Asp-tRNA(Asn)/Glu-tRNA(Gln) amidotransferase A subunit family amidase</fullName>
    </submittedName>
</protein>
<dbReference type="InterPro" id="IPR036928">
    <property type="entry name" value="AS_sf"/>
</dbReference>
<comment type="caution">
    <text evidence="3">The sequence shown here is derived from an EMBL/GenBank/DDBJ whole genome shotgun (WGS) entry which is preliminary data.</text>
</comment>
<dbReference type="Gene3D" id="3.90.1300.10">
    <property type="entry name" value="Amidase signature (AS) domain"/>
    <property type="match status" value="1"/>
</dbReference>
<gene>
    <name evidence="3" type="ORF">J2X01_002975</name>
</gene>
<name>A0ABU1UEZ7_9MICC</name>
<dbReference type="InterPro" id="IPR023631">
    <property type="entry name" value="Amidase_dom"/>
</dbReference>